<evidence type="ECO:0000313" key="1">
    <source>
        <dbReference type="EMBL" id="JAH80436.1"/>
    </source>
</evidence>
<proteinExistence type="predicted"/>
<protein>
    <submittedName>
        <fullName evidence="1">Uncharacterized protein</fullName>
    </submittedName>
</protein>
<accession>A0A0E9VQU9</accession>
<sequence>MDSSLPGNHAQNYCQVFSTFCQGLNTAKAMADPDTQKILTNNGTVQMLWDQP</sequence>
<organism evidence="1">
    <name type="scientific">Anguilla anguilla</name>
    <name type="common">European freshwater eel</name>
    <name type="synonym">Muraena anguilla</name>
    <dbReference type="NCBI Taxonomy" id="7936"/>
    <lineage>
        <taxon>Eukaryota</taxon>
        <taxon>Metazoa</taxon>
        <taxon>Chordata</taxon>
        <taxon>Craniata</taxon>
        <taxon>Vertebrata</taxon>
        <taxon>Euteleostomi</taxon>
        <taxon>Actinopterygii</taxon>
        <taxon>Neopterygii</taxon>
        <taxon>Teleostei</taxon>
        <taxon>Anguilliformes</taxon>
        <taxon>Anguillidae</taxon>
        <taxon>Anguilla</taxon>
    </lineage>
</organism>
<reference evidence="1" key="1">
    <citation type="submission" date="2014-11" db="EMBL/GenBank/DDBJ databases">
        <authorList>
            <person name="Amaro Gonzalez C."/>
        </authorList>
    </citation>
    <scope>NUCLEOTIDE SEQUENCE</scope>
</reference>
<name>A0A0E9VQU9_ANGAN</name>
<reference evidence="1" key="2">
    <citation type="journal article" date="2015" name="Fish Shellfish Immunol.">
        <title>Early steps in the European eel (Anguilla anguilla)-Vibrio vulnificus interaction in the gills: Role of the RtxA13 toxin.</title>
        <authorList>
            <person name="Callol A."/>
            <person name="Pajuelo D."/>
            <person name="Ebbesson L."/>
            <person name="Teles M."/>
            <person name="MacKenzie S."/>
            <person name="Amaro C."/>
        </authorList>
    </citation>
    <scope>NUCLEOTIDE SEQUENCE</scope>
</reference>
<dbReference type="AlphaFoldDB" id="A0A0E9VQU9"/>
<dbReference type="EMBL" id="GBXM01028141">
    <property type="protein sequence ID" value="JAH80436.1"/>
    <property type="molecule type" value="Transcribed_RNA"/>
</dbReference>